<gene>
    <name evidence="1" type="ORF">I7I53_00447</name>
</gene>
<evidence type="ECO:0000313" key="2">
    <source>
        <dbReference type="Proteomes" id="UP000663419"/>
    </source>
</evidence>
<reference evidence="1" key="1">
    <citation type="submission" date="2021-01" db="EMBL/GenBank/DDBJ databases">
        <title>Chromosome-level genome assembly of a human fungal pathogen reveals clustering of transcriptionally co-regulated genes.</title>
        <authorList>
            <person name="Voorhies M."/>
            <person name="Cohen S."/>
            <person name="Shea T.P."/>
            <person name="Petrus S."/>
            <person name="Munoz J.F."/>
            <person name="Poplawski S."/>
            <person name="Goldman W.E."/>
            <person name="Michael T."/>
            <person name="Cuomo C.A."/>
            <person name="Sil A."/>
            <person name="Beyhan S."/>
        </authorList>
    </citation>
    <scope>NUCLEOTIDE SEQUENCE</scope>
    <source>
        <strain evidence="1">H88</strain>
    </source>
</reference>
<proteinExistence type="predicted"/>
<evidence type="ECO:0000313" key="1">
    <source>
        <dbReference type="EMBL" id="QSS53251.1"/>
    </source>
</evidence>
<accession>A0A8A1LH88</accession>
<dbReference type="EMBL" id="CP069104">
    <property type="protein sequence ID" value="QSS53251.1"/>
    <property type="molecule type" value="Genomic_DNA"/>
</dbReference>
<dbReference type="Proteomes" id="UP000663419">
    <property type="component" value="Chromosome 3"/>
</dbReference>
<protein>
    <submittedName>
        <fullName evidence="1">Uncharacterized protein</fullName>
    </submittedName>
</protein>
<dbReference type="AlphaFoldDB" id="A0A8A1LH88"/>
<name>A0A8A1LH88_AJEC8</name>
<dbReference type="VEuPathDB" id="FungiDB:I7I53_00447"/>
<sequence>MGKRLYLFHGTLACCSFTAVPFPSKVAICPLGGNDSPSSISHGTSLCAGLGITVALPEKVWMVCGSGAGEIDQLVLLRLLRDWNGGSLKRLAGLKICKYPLFSKGILSPCAFAIYAIDLWLEIIDLSLNIHIFCGGMLLF</sequence>
<organism evidence="1 2">
    <name type="scientific">Ajellomyces capsulatus (strain H88)</name>
    <name type="common">Darling's disease fungus</name>
    <name type="synonym">Histoplasma capsulatum</name>
    <dbReference type="NCBI Taxonomy" id="544711"/>
    <lineage>
        <taxon>Eukaryota</taxon>
        <taxon>Fungi</taxon>
        <taxon>Dikarya</taxon>
        <taxon>Ascomycota</taxon>
        <taxon>Pezizomycotina</taxon>
        <taxon>Eurotiomycetes</taxon>
        <taxon>Eurotiomycetidae</taxon>
        <taxon>Onygenales</taxon>
        <taxon>Ajellomycetaceae</taxon>
        <taxon>Histoplasma</taxon>
    </lineage>
</organism>